<feature type="transmembrane region" description="Helical" evidence="6">
    <location>
        <begin position="314"/>
        <end position="334"/>
    </location>
</feature>
<evidence type="ECO:0000313" key="8">
    <source>
        <dbReference type="EMBL" id="KAF7330929.1"/>
    </source>
</evidence>
<feature type="transmembrane region" description="Helical" evidence="6">
    <location>
        <begin position="177"/>
        <end position="195"/>
    </location>
</feature>
<dbReference type="Proteomes" id="UP000620124">
    <property type="component" value="Unassembled WGS sequence"/>
</dbReference>
<evidence type="ECO:0000256" key="1">
    <source>
        <dbReference type="ARBA" id="ARBA00004141"/>
    </source>
</evidence>
<feature type="transmembrane region" description="Helical" evidence="6">
    <location>
        <begin position="441"/>
        <end position="460"/>
    </location>
</feature>
<protein>
    <submittedName>
        <fullName evidence="8">Mfs1.2</fullName>
    </submittedName>
</protein>
<organism evidence="8 9">
    <name type="scientific">Mycena venus</name>
    <dbReference type="NCBI Taxonomy" id="2733690"/>
    <lineage>
        <taxon>Eukaryota</taxon>
        <taxon>Fungi</taxon>
        <taxon>Dikarya</taxon>
        <taxon>Basidiomycota</taxon>
        <taxon>Agaricomycotina</taxon>
        <taxon>Agaricomycetes</taxon>
        <taxon>Agaricomycetidae</taxon>
        <taxon>Agaricales</taxon>
        <taxon>Marasmiineae</taxon>
        <taxon>Mycenaceae</taxon>
        <taxon>Mycena</taxon>
    </lineage>
</organism>
<keyword evidence="3 6" id="KW-1133">Transmembrane helix</keyword>
<feature type="transmembrane region" description="Helical" evidence="6">
    <location>
        <begin position="145"/>
        <end position="165"/>
    </location>
</feature>
<dbReference type="PROSITE" id="PS50850">
    <property type="entry name" value="MFS"/>
    <property type="match status" value="1"/>
</dbReference>
<feature type="transmembrane region" description="Helical" evidence="6">
    <location>
        <begin position="381"/>
        <end position="400"/>
    </location>
</feature>
<proteinExistence type="predicted"/>
<evidence type="ECO:0000259" key="7">
    <source>
        <dbReference type="PROSITE" id="PS50850"/>
    </source>
</evidence>
<dbReference type="InterPro" id="IPR011701">
    <property type="entry name" value="MFS"/>
</dbReference>
<evidence type="ECO:0000256" key="6">
    <source>
        <dbReference type="SAM" id="Phobius"/>
    </source>
</evidence>
<feature type="region of interest" description="Disordered" evidence="5">
    <location>
        <begin position="1"/>
        <end position="22"/>
    </location>
</feature>
<feature type="transmembrane region" description="Helical" evidence="6">
    <location>
        <begin position="406"/>
        <end position="429"/>
    </location>
</feature>
<name>A0A8H6WYE7_9AGAR</name>
<feature type="transmembrane region" description="Helical" evidence="6">
    <location>
        <begin position="248"/>
        <end position="269"/>
    </location>
</feature>
<comment type="subcellular location">
    <subcellularLocation>
        <location evidence="1">Membrane</location>
        <topology evidence="1">Multi-pass membrane protein</topology>
    </subcellularLocation>
</comment>
<evidence type="ECO:0000256" key="3">
    <source>
        <dbReference type="ARBA" id="ARBA00022989"/>
    </source>
</evidence>
<dbReference type="SUPFAM" id="SSF103473">
    <property type="entry name" value="MFS general substrate transporter"/>
    <property type="match status" value="1"/>
</dbReference>
<keyword evidence="4 6" id="KW-0472">Membrane</keyword>
<feature type="transmembrane region" description="Helical" evidence="6">
    <location>
        <begin position="70"/>
        <end position="92"/>
    </location>
</feature>
<keyword evidence="2 6" id="KW-0812">Transmembrane</keyword>
<dbReference type="EMBL" id="JACAZI010000032">
    <property type="protein sequence ID" value="KAF7330929.1"/>
    <property type="molecule type" value="Genomic_DNA"/>
</dbReference>
<keyword evidence="9" id="KW-1185">Reference proteome</keyword>
<evidence type="ECO:0000256" key="2">
    <source>
        <dbReference type="ARBA" id="ARBA00022692"/>
    </source>
</evidence>
<dbReference type="Gene3D" id="1.20.1720.10">
    <property type="entry name" value="Multidrug resistance protein D"/>
    <property type="match status" value="1"/>
</dbReference>
<dbReference type="GO" id="GO:0022857">
    <property type="term" value="F:transmembrane transporter activity"/>
    <property type="evidence" value="ECO:0007669"/>
    <property type="project" value="InterPro"/>
</dbReference>
<feature type="transmembrane region" description="Helical" evidence="6">
    <location>
        <begin position="32"/>
        <end position="50"/>
    </location>
</feature>
<reference evidence="8" key="1">
    <citation type="submission" date="2020-05" db="EMBL/GenBank/DDBJ databases">
        <title>Mycena genomes resolve the evolution of fungal bioluminescence.</title>
        <authorList>
            <person name="Tsai I.J."/>
        </authorList>
    </citation>
    <scope>NUCLEOTIDE SEQUENCE</scope>
    <source>
        <strain evidence="8">CCC161011</strain>
    </source>
</reference>
<dbReference type="GO" id="GO:0005886">
    <property type="term" value="C:plasma membrane"/>
    <property type="evidence" value="ECO:0007669"/>
    <property type="project" value="TreeGrafter"/>
</dbReference>
<dbReference type="OrthoDB" id="3437016at2759"/>
<dbReference type="AlphaFoldDB" id="A0A8H6WYE7"/>
<feature type="transmembrane region" description="Helical" evidence="6">
    <location>
        <begin position="354"/>
        <end position="374"/>
    </location>
</feature>
<dbReference type="InterPro" id="IPR020846">
    <property type="entry name" value="MFS_dom"/>
</dbReference>
<evidence type="ECO:0000256" key="5">
    <source>
        <dbReference type="SAM" id="MobiDB-lite"/>
    </source>
</evidence>
<evidence type="ECO:0000256" key="4">
    <source>
        <dbReference type="ARBA" id="ARBA00023136"/>
    </source>
</evidence>
<dbReference type="Pfam" id="PF07690">
    <property type="entry name" value="MFS_1"/>
    <property type="match status" value="1"/>
</dbReference>
<comment type="caution">
    <text evidence="8">The sequence shown here is derived from an EMBL/GenBank/DDBJ whole genome shotgun (WGS) entry which is preliminary data.</text>
</comment>
<feature type="domain" description="Major facilitator superfamily (MFS) profile" evidence="7">
    <location>
        <begin position="37"/>
        <end position="477"/>
    </location>
</feature>
<dbReference type="PANTHER" id="PTHR23501">
    <property type="entry name" value="MAJOR FACILITATOR SUPERFAMILY"/>
    <property type="match status" value="1"/>
</dbReference>
<dbReference type="PANTHER" id="PTHR23501:SF102">
    <property type="entry name" value="DRUG TRANSPORTER, PUTATIVE (AFU_ORTHOLOGUE AFUA_3G08530)-RELATED"/>
    <property type="match status" value="1"/>
</dbReference>
<feature type="transmembrane region" description="Helical" evidence="6">
    <location>
        <begin position="275"/>
        <end position="293"/>
    </location>
</feature>
<accession>A0A8H6WYE7</accession>
<sequence length="477" mass="51630">MQAAPETQVHDQGLPIDKPGGFTGKGRTKKDIWFWLILVALFIAVFLAAIELAAVPTALPVIIGDLHGSGFVWVGSAYPLASTAILPLSGGLAEVRNQRLESLVLFSYRSQDFRALCGSAENMSWLISARSWSSFIDTPSVAESVFPAVQGLGGGGILSLSSIIISDMVALRERGTYNAIIGLSWSFASVMGPLVGGAFANTGHWRWLFYMNLPIGGLAIVLIFFLVKLPVPPGSLSEKLMKVDWIGNALVIASTISMVIGLTWGGVVFPWNSPHVLVPLILGFIGLVLFFIYEARYCKNPIVPFVLLSNKSSLSGYIQTFINSVGTLIVGYYLPVYYQACKDASVIRSGVNMLGLSLSLGLVLIFAGASVTVFKMYRIQIWFGWSLFIIGAGIFSMATVDTPTSFAVGVPVLMGIGSGTLAATTYFPVLAPLPISENAHALAFFLFLPLFRGYLGNFHWRYYFTKSTLAQNRVFNS</sequence>
<feature type="transmembrane region" description="Helical" evidence="6">
    <location>
        <begin position="207"/>
        <end position="227"/>
    </location>
</feature>
<gene>
    <name evidence="8" type="ORF">MVEN_02432600</name>
</gene>
<evidence type="ECO:0000313" key="9">
    <source>
        <dbReference type="Proteomes" id="UP000620124"/>
    </source>
</evidence>
<dbReference type="InterPro" id="IPR036259">
    <property type="entry name" value="MFS_trans_sf"/>
</dbReference>